<dbReference type="RefSeq" id="WP_030004422.1">
    <property type="nucleotide sequence ID" value="NC_022549.1"/>
</dbReference>
<dbReference type="STRING" id="61635.BN85305450"/>
<dbReference type="AlphaFoldDB" id="U4KMZ7"/>
<dbReference type="Pfam" id="PF04536">
    <property type="entry name" value="TPM_phosphatase"/>
    <property type="match status" value="1"/>
</dbReference>
<dbReference type="InterPro" id="IPR007621">
    <property type="entry name" value="TPM_dom"/>
</dbReference>
<dbReference type="HOGENOM" id="CLU_1431728_0_0_14"/>
<name>U4KMZ7_9MOLU</name>
<evidence type="ECO:0000259" key="1">
    <source>
        <dbReference type="Pfam" id="PF04536"/>
    </source>
</evidence>
<evidence type="ECO:0000313" key="2">
    <source>
        <dbReference type="EMBL" id="CCV65566.1"/>
    </source>
</evidence>
<dbReference type="Proteomes" id="UP000032737">
    <property type="component" value="Chromosome"/>
</dbReference>
<keyword evidence="3" id="KW-1185">Reference proteome</keyword>
<dbReference type="EMBL" id="FO681348">
    <property type="protein sequence ID" value="CCV65566.1"/>
    <property type="molecule type" value="Genomic_DNA"/>
</dbReference>
<dbReference type="PROSITE" id="PS51257">
    <property type="entry name" value="PROKAR_LIPOPROTEIN"/>
    <property type="match status" value="1"/>
</dbReference>
<evidence type="ECO:0000313" key="3">
    <source>
        <dbReference type="Proteomes" id="UP000032737"/>
    </source>
</evidence>
<reference evidence="2 3" key="1">
    <citation type="journal article" date="2013" name="J. Mol. Microbiol. Biotechnol.">
        <title>Analysis of the Complete Genomes of Acholeplasma brassicae , A. palmae and A. laidlawii and Their Comparison to the Obligate Parasites from ' Candidatus Phytoplasma'.</title>
        <authorList>
            <person name="Kube M."/>
            <person name="Siewert C."/>
            <person name="Migdoll A.M."/>
            <person name="Duduk B."/>
            <person name="Holz S."/>
            <person name="Rabus R."/>
            <person name="Seemuller E."/>
            <person name="Mitrovic J."/>
            <person name="Muller I."/>
            <person name="Buttner C."/>
            <person name="Reinhardt R."/>
        </authorList>
    </citation>
    <scope>NUCLEOTIDE SEQUENCE [LARGE SCALE GENOMIC DNA]</scope>
    <source>
        <strain evidence="3">0502</strain>
    </source>
</reference>
<dbReference type="OrthoDB" id="385008at2"/>
<proteinExistence type="predicted"/>
<gene>
    <name evidence="2" type="ORF">BN85305450</name>
</gene>
<dbReference type="KEGG" id="abra:BN85305450"/>
<sequence>MKKLLSLVILTLTLVSCQKSSLPKPYNQFYVNDYADALMTYTEREIVSYNRYLYETYGEIQIVYVTFLINDEKDIDKYDKTELFRSFKIGKNDMGLLVILYFSKDDTSEYESKQLEAYAIEIGYNLEPYLPIPSLSNLIEENLYHEDNYDIPDLMVMRLNYELLNHFYVNLYEETPIVYDMDVYFDEL</sequence>
<feature type="domain" description="TPM" evidence="1">
    <location>
        <begin position="31"/>
        <end position="143"/>
    </location>
</feature>
<accession>U4KMZ7</accession>
<protein>
    <recommendedName>
        <fullName evidence="1">TPM domain-containing protein</fullName>
    </recommendedName>
</protein>
<organism evidence="2 3">
    <name type="scientific">Acholeplasma brassicae</name>
    <dbReference type="NCBI Taxonomy" id="61635"/>
    <lineage>
        <taxon>Bacteria</taxon>
        <taxon>Bacillati</taxon>
        <taxon>Mycoplasmatota</taxon>
        <taxon>Mollicutes</taxon>
        <taxon>Acholeplasmatales</taxon>
        <taxon>Acholeplasmataceae</taxon>
        <taxon>Acholeplasma</taxon>
    </lineage>
</organism>
<dbReference type="Gene3D" id="3.10.310.50">
    <property type="match status" value="1"/>
</dbReference>